<organism evidence="5 6">
    <name type="scientific">Tritrichomonas foetus</name>
    <dbReference type="NCBI Taxonomy" id="1144522"/>
    <lineage>
        <taxon>Eukaryota</taxon>
        <taxon>Metamonada</taxon>
        <taxon>Parabasalia</taxon>
        <taxon>Tritrichomonadida</taxon>
        <taxon>Tritrichomonadidae</taxon>
        <taxon>Tritrichomonas</taxon>
    </lineage>
</organism>
<dbReference type="AlphaFoldDB" id="A0A1J4JFE5"/>
<dbReference type="OrthoDB" id="1667587at2759"/>
<comment type="caution">
    <text evidence="5">The sequence shown here is derived from an EMBL/GenBank/DDBJ whole genome shotgun (WGS) entry which is preliminary data.</text>
</comment>
<reference evidence="5" key="1">
    <citation type="submission" date="2016-10" db="EMBL/GenBank/DDBJ databases">
        <authorList>
            <person name="Benchimol M."/>
            <person name="Almeida L.G."/>
            <person name="Vasconcelos A.T."/>
            <person name="Perreira-Neves A."/>
            <person name="Rosa I.A."/>
            <person name="Tasca T."/>
            <person name="Bogo M.R."/>
            <person name="de Souza W."/>
        </authorList>
    </citation>
    <scope>NUCLEOTIDE SEQUENCE [LARGE SCALE GENOMIC DNA]</scope>
    <source>
        <strain evidence="5">K</strain>
    </source>
</reference>
<keyword evidence="6" id="KW-1185">Reference proteome</keyword>
<dbReference type="InterPro" id="IPR001680">
    <property type="entry name" value="WD40_rpt"/>
</dbReference>
<evidence type="ECO:0000256" key="3">
    <source>
        <dbReference type="ARBA" id="ARBA00025740"/>
    </source>
</evidence>
<name>A0A1J4JFE5_9EUKA</name>
<sequence>MISPIRSLCFNDDRQTFTIILPSQYRIFRCDPFGMIFTRECDDLSLGCAATYNGYRYIALAGSPSSQAFNSKSVRIFDHQTGQTTFEHVFQEHILNIALGSGIIVCCMHLKVEIWNINENAILHKFENGLNVHIPLALSRDSSNVLMAGATMKRVSLHKNVLPTSGSLKTYSFVADEAAVSLIRFSDNGNYFATAAFNGNCIRIWDCSNLCTVAVLDRGPKDDIIQTMDFSPSDDFFASCSKDGTIRIFDIRRKVPNATKKMSPACSTNLEQQLYMPRICWLNSMIIGITTLEGDYYKFTFNGSSIEYETTPFLKRSQ</sequence>
<proteinExistence type="inferred from homology"/>
<dbReference type="SMART" id="SM00320">
    <property type="entry name" value="WD40"/>
    <property type="match status" value="2"/>
</dbReference>
<dbReference type="Pfam" id="PF21032">
    <property type="entry name" value="PROPPIN"/>
    <property type="match status" value="1"/>
</dbReference>
<dbReference type="InterPro" id="IPR036322">
    <property type="entry name" value="WD40_repeat_dom_sf"/>
</dbReference>
<comment type="similarity">
    <text evidence="3">Belongs to the WD repeat PROPPIN family.</text>
</comment>
<keyword evidence="1 4" id="KW-0853">WD repeat</keyword>
<evidence type="ECO:0000313" key="5">
    <source>
        <dbReference type="EMBL" id="OHS95948.1"/>
    </source>
</evidence>
<dbReference type="GO" id="GO:0005737">
    <property type="term" value="C:cytoplasm"/>
    <property type="evidence" value="ECO:0007669"/>
    <property type="project" value="UniProtKB-ARBA"/>
</dbReference>
<dbReference type="Gene3D" id="2.130.10.10">
    <property type="entry name" value="YVTN repeat-like/Quinoprotein amine dehydrogenase"/>
    <property type="match status" value="1"/>
</dbReference>
<dbReference type="EMBL" id="MLAK01001210">
    <property type="protein sequence ID" value="OHS95948.1"/>
    <property type="molecule type" value="Genomic_DNA"/>
</dbReference>
<dbReference type="Proteomes" id="UP000179807">
    <property type="component" value="Unassembled WGS sequence"/>
</dbReference>
<feature type="repeat" description="WD" evidence="4">
    <location>
        <begin position="225"/>
        <end position="259"/>
    </location>
</feature>
<evidence type="ECO:0000256" key="4">
    <source>
        <dbReference type="PROSITE-ProRule" id="PRU00221"/>
    </source>
</evidence>
<keyword evidence="2" id="KW-0677">Repeat</keyword>
<evidence type="ECO:0000256" key="1">
    <source>
        <dbReference type="ARBA" id="ARBA00022574"/>
    </source>
</evidence>
<dbReference type="RefSeq" id="XP_068349085.1">
    <property type="nucleotide sequence ID" value="XM_068511717.1"/>
</dbReference>
<evidence type="ECO:0000313" key="6">
    <source>
        <dbReference type="Proteomes" id="UP000179807"/>
    </source>
</evidence>
<dbReference type="PROSITE" id="PS50082">
    <property type="entry name" value="WD_REPEATS_2"/>
    <property type="match status" value="1"/>
</dbReference>
<dbReference type="PANTHER" id="PTHR11227">
    <property type="entry name" value="WD-REPEAT PROTEIN INTERACTING WITH PHOSPHOINOSIDES WIPI -RELATED"/>
    <property type="match status" value="1"/>
</dbReference>
<dbReference type="VEuPathDB" id="TrichDB:TRFO_37918"/>
<dbReference type="GeneID" id="94846421"/>
<gene>
    <name evidence="5" type="ORF">TRFO_37918</name>
</gene>
<protein>
    <submittedName>
        <fullName evidence="5">Uncharacterized protein</fullName>
    </submittedName>
</protein>
<accession>A0A1J4JFE5</accession>
<evidence type="ECO:0000256" key="2">
    <source>
        <dbReference type="ARBA" id="ARBA00022737"/>
    </source>
</evidence>
<dbReference type="InterPro" id="IPR015943">
    <property type="entry name" value="WD40/YVTN_repeat-like_dom_sf"/>
</dbReference>
<dbReference type="InterPro" id="IPR048720">
    <property type="entry name" value="PROPPIN"/>
</dbReference>
<dbReference type="SUPFAM" id="SSF50978">
    <property type="entry name" value="WD40 repeat-like"/>
    <property type="match status" value="1"/>
</dbReference>